<feature type="region of interest" description="Disordered" evidence="5">
    <location>
        <begin position="259"/>
        <end position="350"/>
    </location>
</feature>
<dbReference type="SUPFAM" id="SSF57850">
    <property type="entry name" value="RING/U-box"/>
    <property type="match status" value="1"/>
</dbReference>
<dbReference type="GO" id="GO:0008270">
    <property type="term" value="F:zinc ion binding"/>
    <property type="evidence" value="ECO:0007669"/>
    <property type="project" value="UniProtKB-KW"/>
</dbReference>
<sequence>MAGSKRSNSIGPSPGHYGETILNSNHICAVCLEPLDRATAVVTSCGHFFCHDCIIRAVGHRCLCPNCRQLVSYIQRLHEQAVRGAGPRETMGPYMNDYLDQRRARTQRDAGFAQQLANATNNAGGEEEGDETSEDSIPLIMLRPRGPQGPDMRPENREVIDLVSESEDEDEEEGGVALSQDPIVLVERSDDDEEEDEGGVAIPQTPIVLVEGSDDDEEEEVVAVPQYPNIVILESGLESDDDEEGGVALPQELIVLVERSDDDEEEDEGVAVPQYPNTVILESDLESDDDEEGGVPLHTRPPHFPNAGFRWDDDEEDEEEESESEYEASTGRIRRFARQGGRPPKRARRG</sequence>
<evidence type="ECO:0000313" key="8">
    <source>
        <dbReference type="Proteomes" id="UP000800041"/>
    </source>
</evidence>
<feature type="domain" description="RING-type" evidence="6">
    <location>
        <begin position="28"/>
        <end position="68"/>
    </location>
</feature>
<evidence type="ECO:0000256" key="5">
    <source>
        <dbReference type="SAM" id="MobiDB-lite"/>
    </source>
</evidence>
<dbReference type="Pfam" id="PF13639">
    <property type="entry name" value="zf-RING_2"/>
    <property type="match status" value="1"/>
</dbReference>
<feature type="compositionally biased region" description="Acidic residues" evidence="5">
    <location>
        <begin position="312"/>
        <end position="326"/>
    </location>
</feature>
<gene>
    <name evidence="7" type="ORF">K402DRAFT_408411</name>
</gene>
<dbReference type="Proteomes" id="UP000800041">
    <property type="component" value="Unassembled WGS sequence"/>
</dbReference>
<evidence type="ECO:0000256" key="4">
    <source>
        <dbReference type="PROSITE-ProRule" id="PRU00175"/>
    </source>
</evidence>
<evidence type="ECO:0000256" key="2">
    <source>
        <dbReference type="ARBA" id="ARBA00022771"/>
    </source>
</evidence>
<dbReference type="Gene3D" id="3.30.40.10">
    <property type="entry name" value="Zinc/RING finger domain, C3HC4 (zinc finger)"/>
    <property type="match status" value="1"/>
</dbReference>
<dbReference type="EMBL" id="ML977199">
    <property type="protein sequence ID" value="KAF1981419.1"/>
    <property type="molecule type" value="Genomic_DNA"/>
</dbReference>
<dbReference type="PANTHER" id="PTHR12109">
    <property type="entry name" value="RING FINGER PROTEIN 141-RELATED"/>
    <property type="match status" value="1"/>
</dbReference>
<dbReference type="SMART" id="SM00184">
    <property type="entry name" value="RING"/>
    <property type="match status" value="1"/>
</dbReference>
<organism evidence="7 8">
    <name type="scientific">Aulographum hederae CBS 113979</name>
    <dbReference type="NCBI Taxonomy" id="1176131"/>
    <lineage>
        <taxon>Eukaryota</taxon>
        <taxon>Fungi</taxon>
        <taxon>Dikarya</taxon>
        <taxon>Ascomycota</taxon>
        <taxon>Pezizomycotina</taxon>
        <taxon>Dothideomycetes</taxon>
        <taxon>Pleosporomycetidae</taxon>
        <taxon>Aulographales</taxon>
        <taxon>Aulographaceae</taxon>
    </lineage>
</organism>
<evidence type="ECO:0000313" key="7">
    <source>
        <dbReference type="EMBL" id="KAF1981419.1"/>
    </source>
</evidence>
<dbReference type="InterPro" id="IPR047126">
    <property type="entry name" value="RNF141-like"/>
</dbReference>
<feature type="compositionally biased region" description="Basic residues" evidence="5">
    <location>
        <begin position="332"/>
        <end position="350"/>
    </location>
</feature>
<keyword evidence="1" id="KW-0479">Metal-binding</keyword>
<reference evidence="7" key="1">
    <citation type="journal article" date="2020" name="Stud. Mycol.">
        <title>101 Dothideomycetes genomes: a test case for predicting lifestyles and emergence of pathogens.</title>
        <authorList>
            <person name="Haridas S."/>
            <person name="Albert R."/>
            <person name="Binder M."/>
            <person name="Bloem J."/>
            <person name="Labutti K."/>
            <person name="Salamov A."/>
            <person name="Andreopoulos B."/>
            <person name="Baker S."/>
            <person name="Barry K."/>
            <person name="Bills G."/>
            <person name="Bluhm B."/>
            <person name="Cannon C."/>
            <person name="Castanera R."/>
            <person name="Culley D."/>
            <person name="Daum C."/>
            <person name="Ezra D."/>
            <person name="Gonzalez J."/>
            <person name="Henrissat B."/>
            <person name="Kuo A."/>
            <person name="Liang C."/>
            <person name="Lipzen A."/>
            <person name="Lutzoni F."/>
            <person name="Magnuson J."/>
            <person name="Mondo S."/>
            <person name="Nolan M."/>
            <person name="Ohm R."/>
            <person name="Pangilinan J."/>
            <person name="Park H.-J."/>
            <person name="Ramirez L."/>
            <person name="Alfaro M."/>
            <person name="Sun H."/>
            <person name="Tritt A."/>
            <person name="Yoshinaga Y."/>
            <person name="Zwiers L.-H."/>
            <person name="Turgeon B."/>
            <person name="Goodwin S."/>
            <person name="Spatafora J."/>
            <person name="Crous P."/>
            <person name="Grigoriev I."/>
        </authorList>
    </citation>
    <scope>NUCLEOTIDE SEQUENCE</scope>
    <source>
        <strain evidence="7">CBS 113979</strain>
    </source>
</reference>
<evidence type="ECO:0000259" key="6">
    <source>
        <dbReference type="PROSITE" id="PS50089"/>
    </source>
</evidence>
<dbReference type="PROSITE" id="PS50089">
    <property type="entry name" value="ZF_RING_2"/>
    <property type="match status" value="1"/>
</dbReference>
<dbReference type="AlphaFoldDB" id="A0A6G1GKY8"/>
<keyword evidence="8" id="KW-1185">Reference proteome</keyword>
<proteinExistence type="predicted"/>
<accession>A0A6G1GKY8</accession>
<feature type="compositionally biased region" description="Acidic residues" evidence="5">
    <location>
        <begin position="260"/>
        <end position="269"/>
    </location>
</feature>
<protein>
    <recommendedName>
        <fullName evidence="6">RING-type domain-containing protein</fullName>
    </recommendedName>
</protein>
<dbReference type="InterPro" id="IPR001841">
    <property type="entry name" value="Znf_RING"/>
</dbReference>
<dbReference type="OrthoDB" id="6270329at2759"/>
<name>A0A6G1GKY8_9PEZI</name>
<keyword evidence="3" id="KW-0862">Zinc</keyword>
<evidence type="ECO:0000256" key="3">
    <source>
        <dbReference type="ARBA" id="ARBA00022833"/>
    </source>
</evidence>
<feature type="compositionally biased region" description="Acidic residues" evidence="5">
    <location>
        <begin position="283"/>
        <end position="293"/>
    </location>
</feature>
<dbReference type="InterPro" id="IPR017907">
    <property type="entry name" value="Znf_RING_CS"/>
</dbReference>
<dbReference type="PROSITE" id="PS00518">
    <property type="entry name" value="ZF_RING_1"/>
    <property type="match status" value="1"/>
</dbReference>
<evidence type="ECO:0000256" key="1">
    <source>
        <dbReference type="ARBA" id="ARBA00022723"/>
    </source>
</evidence>
<dbReference type="InterPro" id="IPR013083">
    <property type="entry name" value="Znf_RING/FYVE/PHD"/>
</dbReference>
<keyword evidence="2 4" id="KW-0863">Zinc-finger</keyword>